<dbReference type="InterPro" id="IPR053937">
    <property type="entry name" value="GOST_TM"/>
</dbReference>
<feature type="signal peptide" evidence="9">
    <location>
        <begin position="1"/>
        <end position="18"/>
    </location>
</feature>
<evidence type="ECO:0000256" key="6">
    <source>
        <dbReference type="ARBA" id="ARBA00023136"/>
    </source>
</evidence>
<dbReference type="Pfam" id="PF06814">
    <property type="entry name" value="GOST_TM"/>
    <property type="match status" value="1"/>
</dbReference>
<dbReference type="GO" id="GO:0016020">
    <property type="term" value="C:membrane"/>
    <property type="evidence" value="ECO:0007669"/>
    <property type="project" value="UniProtKB-SubCell"/>
</dbReference>
<feature type="compositionally biased region" description="Acidic residues" evidence="7">
    <location>
        <begin position="466"/>
        <end position="477"/>
    </location>
</feature>
<dbReference type="InterPro" id="IPR053938">
    <property type="entry name" value="PTM1-like_N"/>
</dbReference>
<feature type="transmembrane region" description="Helical" evidence="8">
    <location>
        <begin position="287"/>
        <end position="309"/>
    </location>
</feature>
<dbReference type="Proteomes" id="UP001362899">
    <property type="component" value="Unassembled WGS sequence"/>
</dbReference>
<sequence length="540" mass="61521">MIFGLLFAVLTVLVGVNADKLENVFGHRQICGGVYGPGSNDRFKPQVIVNFDMKHTTSGQVGLVIYPFTEVTNIGFTATLPGGRQVHKYMCDQAAVYAEQCPKEDLGMFMVRDNKGGRILSQRIDLQEGQDTAAITLDVQETTYYCVAAEAVPGHEGMKFDVNVRFQNPYGYLPGSDYPLILYHFVQCIIYAVIMLIWTIRLIQHRHYILKLQKYITVMGYLLVLEQGFLSLYYYITNKQGQSAGAKTLLGLVAFWGSARLSYTFFLLLLVSCGYSVVHPSLGKRMFYCRILGGTLFVFSLLYFVFNYYESDNIDYSEKLSTIAFILLIPMLISMGVNYFMVLTWMGQTVAYLRSRKQTAKVSMYRMLTLILTGSMIAMMLMLFAQFFSLFFYTTVQDFMNKYWQLQWITSDGWPNIVFCVAFTLVMILWRPNSDNKRYAMSTQLAQNENDADEFEIGSLNGSDVEQFDNDEDDDDERTFGLGAQPSSSRHNVEFDSTANHELSDLEDQFEVDIEDRHASINDEDPLVDAPSSQLGKKNR</sequence>
<dbReference type="EMBL" id="BTGC01000003">
    <property type="protein sequence ID" value="GMM49672.1"/>
    <property type="molecule type" value="Genomic_DNA"/>
</dbReference>
<comment type="caution">
    <text evidence="12">The sequence shown here is derived from an EMBL/GenBank/DDBJ whole genome shotgun (WGS) entry which is preliminary data.</text>
</comment>
<evidence type="ECO:0000256" key="1">
    <source>
        <dbReference type="ARBA" id="ARBA00004141"/>
    </source>
</evidence>
<evidence type="ECO:0000256" key="4">
    <source>
        <dbReference type="ARBA" id="ARBA00022729"/>
    </source>
</evidence>
<comment type="subcellular location">
    <subcellularLocation>
        <location evidence="1">Membrane</location>
        <topology evidence="1">Multi-pass membrane protein</topology>
    </subcellularLocation>
</comment>
<evidence type="ECO:0000256" key="9">
    <source>
        <dbReference type="SAM" id="SignalP"/>
    </source>
</evidence>
<feature type="region of interest" description="Disordered" evidence="7">
    <location>
        <begin position="517"/>
        <end position="540"/>
    </location>
</feature>
<feature type="transmembrane region" description="Helical" evidence="8">
    <location>
        <begin position="367"/>
        <end position="393"/>
    </location>
</feature>
<gene>
    <name evidence="12" type="ORF">DASB73_006300</name>
</gene>
<keyword evidence="5 8" id="KW-1133">Transmembrane helix</keyword>
<dbReference type="GO" id="GO:0042147">
    <property type="term" value="P:retrograde transport, endosome to Golgi"/>
    <property type="evidence" value="ECO:0007669"/>
    <property type="project" value="TreeGrafter"/>
</dbReference>
<evidence type="ECO:0000259" key="11">
    <source>
        <dbReference type="Pfam" id="PF21902"/>
    </source>
</evidence>
<keyword evidence="6 8" id="KW-0472">Membrane</keyword>
<evidence type="ECO:0000256" key="8">
    <source>
        <dbReference type="SAM" id="Phobius"/>
    </source>
</evidence>
<evidence type="ECO:0000256" key="5">
    <source>
        <dbReference type="ARBA" id="ARBA00022989"/>
    </source>
</evidence>
<name>A0AAV5RFC7_STABA</name>
<feature type="compositionally biased region" description="Polar residues" evidence="7">
    <location>
        <begin position="531"/>
        <end position="540"/>
    </location>
</feature>
<evidence type="ECO:0000256" key="2">
    <source>
        <dbReference type="ARBA" id="ARBA00007883"/>
    </source>
</evidence>
<evidence type="ECO:0000313" key="13">
    <source>
        <dbReference type="Proteomes" id="UP001362899"/>
    </source>
</evidence>
<feature type="chain" id="PRO_5043562882" evidence="9">
    <location>
        <begin position="19"/>
        <end position="540"/>
    </location>
</feature>
<dbReference type="Pfam" id="PF21902">
    <property type="entry name" value="PTM1-like_N"/>
    <property type="match status" value="1"/>
</dbReference>
<feature type="transmembrane region" description="Helical" evidence="8">
    <location>
        <begin position="181"/>
        <end position="203"/>
    </location>
</feature>
<organism evidence="12 13">
    <name type="scientific">Starmerella bacillaris</name>
    <name type="common">Yeast</name>
    <name type="synonym">Candida zemplinina</name>
    <dbReference type="NCBI Taxonomy" id="1247836"/>
    <lineage>
        <taxon>Eukaryota</taxon>
        <taxon>Fungi</taxon>
        <taxon>Dikarya</taxon>
        <taxon>Ascomycota</taxon>
        <taxon>Saccharomycotina</taxon>
        <taxon>Dipodascomycetes</taxon>
        <taxon>Dipodascales</taxon>
        <taxon>Trichomonascaceae</taxon>
        <taxon>Starmerella</taxon>
    </lineage>
</organism>
<keyword evidence="4 9" id="KW-0732">Signal</keyword>
<feature type="transmembrane region" description="Helical" evidence="8">
    <location>
        <begin position="413"/>
        <end position="430"/>
    </location>
</feature>
<keyword evidence="13" id="KW-1185">Reference proteome</keyword>
<comment type="similarity">
    <text evidence="2">Belongs to the LU7TM family.</text>
</comment>
<evidence type="ECO:0000256" key="3">
    <source>
        <dbReference type="ARBA" id="ARBA00022692"/>
    </source>
</evidence>
<evidence type="ECO:0000259" key="10">
    <source>
        <dbReference type="Pfam" id="PF06814"/>
    </source>
</evidence>
<feature type="transmembrane region" description="Helical" evidence="8">
    <location>
        <begin position="248"/>
        <end position="275"/>
    </location>
</feature>
<feature type="domain" description="GOST seven transmembrane" evidence="10">
    <location>
        <begin position="182"/>
        <end position="436"/>
    </location>
</feature>
<protein>
    <submittedName>
        <fullName evidence="12">Uncharacterized protein</fullName>
    </submittedName>
</protein>
<dbReference type="AlphaFoldDB" id="A0AAV5RFC7"/>
<proteinExistence type="inferred from homology"/>
<feature type="domain" description="PTM1-like N-terminal" evidence="11">
    <location>
        <begin position="27"/>
        <end position="168"/>
    </location>
</feature>
<feature type="compositionally biased region" description="Polar residues" evidence="7">
    <location>
        <begin position="485"/>
        <end position="494"/>
    </location>
</feature>
<evidence type="ECO:0000256" key="7">
    <source>
        <dbReference type="SAM" id="MobiDB-lite"/>
    </source>
</evidence>
<reference evidence="12 13" key="1">
    <citation type="journal article" date="2023" name="Elife">
        <title>Identification of key yeast species and microbe-microbe interactions impacting larval growth of Drosophila in the wild.</title>
        <authorList>
            <person name="Mure A."/>
            <person name="Sugiura Y."/>
            <person name="Maeda R."/>
            <person name="Honda K."/>
            <person name="Sakurai N."/>
            <person name="Takahashi Y."/>
            <person name="Watada M."/>
            <person name="Katoh T."/>
            <person name="Gotoh A."/>
            <person name="Gotoh Y."/>
            <person name="Taniguchi I."/>
            <person name="Nakamura K."/>
            <person name="Hayashi T."/>
            <person name="Katayama T."/>
            <person name="Uemura T."/>
            <person name="Hattori Y."/>
        </authorList>
    </citation>
    <scope>NUCLEOTIDE SEQUENCE [LARGE SCALE GENOMIC DNA]</scope>
    <source>
        <strain evidence="12 13">SB-73</strain>
    </source>
</reference>
<dbReference type="GO" id="GO:0005794">
    <property type="term" value="C:Golgi apparatus"/>
    <property type="evidence" value="ECO:0007669"/>
    <property type="project" value="TreeGrafter"/>
</dbReference>
<dbReference type="GO" id="GO:0005829">
    <property type="term" value="C:cytosol"/>
    <property type="evidence" value="ECO:0007669"/>
    <property type="project" value="GOC"/>
</dbReference>
<feature type="region of interest" description="Disordered" evidence="7">
    <location>
        <begin position="463"/>
        <end position="494"/>
    </location>
</feature>
<dbReference type="PANTHER" id="PTHR21229:SF1">
    <property type="entry name" value="GH17801P"/>
    <property type="match status" value="1"/>
</dbReference>
<feature type="transmembrane region" description="Helical" evidence="8">
    <location>
        <begin position="215"/>
        <end position="236"/>
    </location>
</feature>
<dbReference type="PANTHER" id="PTHR21229">
    <property type="entry name" value="LUNG SEVEN TRANSMEMBRANE RECEPTOR"/>
    <property type="match status" value="1"/>
</dbReference>
<evidence type="ECO:0000313" key="12">
    <source>
        <dbReference type="EMBL" id="GMM49672.1"/>
    </source>
</evidence>
<dbReference type="InterPro" id="IPR009637">
    <property type="entry name" value="GPR107/GPR108-like"/>
</dbReference>
<accession>A0AAV5RFC7</accession>
<keyword evidence="3 8" id="KW-0812">Transmembrane</keyword>
<feature type="transmembrane region" description="Helical" evidence="8">
    <location>
        <begin position="321"/>
        <end position="346"/>
    </location>
</feature>